<dbReference type="Pfam" id="PF00672">
    <property type="entry name" value="HAMP"/>
    <property type="match status" value="1"/>
</dbReference>
<evidence type="ECO:0000256" key="5">
    <source>
        <dbReference type="ARBA" id="ARBA00022989"/>
    </source>
</evidence>
<feature type="transmembrane region" description="Helical" evidence="7">
    <location>
        <begin position="21"/>
        <end position="43"/>
    </location>
</feature>
<dbReference type="GO" id="GO:0035556">
    <property type="term" value="P:intracellular signal transduction"/>
    <property type="evidence" value="ECO:0007669"/>
    <property type="project" value="InterPro"/>
</dbReference>
<feature type="domain" description="Guanylate cyclase" evidence="8">
    <location>
        <begin position="334"/>
        <end position="457"/>
    </location>
</feature>
<feature type="transmembrane region" description="Helical" evidence="7">
    <location>
        <begin position="226"/>
        <end position="247"/>
    </location>
</feature>
<dbReference type="CDD" id="cd07302">
    <property type="entry name" value="CHD"/>
    <property type="match status" value="1"/>
</dbReference>
<dbReference type="GO" id="GO:0006171">
    <property type="term" value="P:cAMP biosynthetic process"/>
    <property type="evidence" value="ECO:0007669"/>
    <property type="project" value="TreeGrafter"/>
</dbReference>
<feature type="transmembrane region" description="Helical" evidence="7">
    <location>
        <begin position="192"/>
        <end position="220"/>
    </location>
</feature>
<dbReference type="Proteomes" id="UP000182054">
    <property type="component" value="Unassembled WGS sequence"/>
</dbReference>
<dbReference type="SMART" id="SM00044">
    <property type="entry name" value="CYCc"/>
    <property type="match status" value="1"/>
</dbReference>
<accession>A0A1I0T0Z9</accession>
<dbReference type="CDD" id="cd06225">
    <property type="entry name" value="HAMP"/>
    <property type="match status" value="1"/>
</dbReference>
<dbReference type="Pfam" id="PF00211">
    <property type="entry name" value="Guanylate_cyc"/>
    <property type="match status" value="1"/>
</dbReference>
<keyword evidence="4 7" id="KW-0812">Transmembrane</keyword>
<evidence type="ECO:0000313" key="11">
    <source>
        <dbReference type="Proteomes" id="UP000182054"/>
    </source>
</evidence>
<dbReference type="GeneID" id="85485119"/>
<dbReference type="AlphaFoldDB" id="A0A1I0T0Z9"/>
<dbReference type="SUPFAM" id="SSF158472">
    <property type="entry name" value="HAMP domain-like"/>
    <property type="match status" value="1"/>
</dbReference>
<dbReference type="PROSITE" id="PS50885">
    <property type="entry name" value="HAMP"/>
    <property type="match status" value="1"/>
</dbReference>
<dbReference type="InterPro" id="IPR029787">
    <property type="entry name" value="Nucleotide_cyclase"/>
</dbReference>
<evidence type="ECO:0000256" key="2">
    <source>
        <dbReference type="ARBA" id="ARBA00005381"/>
    </source>
</evidence>
<evidence type="ECO:0000256" key="3">
    <source>
        <dbReference type="ARBA" id="ARBA00022475"/>
    </source>
</evidence>
<evidence type="ECO:0000259" key="9">
    <source>
        <dbReference type="PROSITE" id="PS50885"/>
    </source>
</evidence>
<dbReference type="InterPro" id="IPR003660">
    <property type="entry name" value="HAMP_dom"/>
</dbReference>
<dbReference type="SMART" id="SM00304">
    <property type="entry name" value="HAMP"/>
    <property type="match status" value="1"/>
</dbReference>
<evidence type="ECO:0000256" key="6">
    <source>
        <dbReference type="ARBA" id="ARBA00023136"/>
    </source>
</evidence>
<keyword evidence="3" id="KW-1003">Cell membrane</keyword>
<feature type="transmembrane region" description="Helical" evidence="7">
    <location>
        <begin position="113"/>
        <end position="134"/>
    </location>
</feature>
<dbReference type="PANTHER" id="PTHR43081">
    <property type="entry name" value="ADENYLATE CYCLASE, TERMINAL-DIFFERENTIATION SPECIFIC-RELATED"/>
    <property type="match status" value="1"/>
</dbReference>
<evidence type="ECO:0000256" key="4">
    <source>
        <dbReference type="ARBA" id="ARBA00022692"/>
    </source>
</evidence>
<keyword evidence="6 7" id="KW-0472">Membrane</keyword>
<sequence>MPESSASTRAMVVAVFTRRPVQLYALGMVLANVIGAFIVFGLIRFVLPLPIDYRDVLSARNYITFAAYLPVAVVIGFALGVRAAKPLFGWLDRGGEPYLREYRTALRLPIRQVAVNGTLWVAGVLVFVVVNGAAGGGRDLLVVIAIAVGLGGAATCAMGYVVAERTLRPIVAEVMVRGVPGRATAPGVTTRLLAMWGLSTVIPLLGSGLIALGSILHIVIRPGDDIAGAVLALSLISLAVGAGGMTLTAKSIADPVDQITTAMTRVEDGTYDVRVPVYDGSEVGRLQVGFNRMAATIGEREHVRELFGMHVGDAVAARALADEPTLGGEIRPVGVLFIDVVGSTALAQRLSPEEVVDLLNGFFDRVVHVAADHDGFVNKFQGDAALVIFGAPIPHPDAAGAAMRAARDLARLVPFGGRLDVGIGVTYGPCLAGNVGAAKRFEYTVIGDPVNEAARLSDAAKTTDRRALASSEALDAANADEAARWTKDAELVLRGRSGPTRTATPIRNDQL</sequence>
<dbReference type="InterPro" id="IPR001054">
    <property type="entry name" value="A/G_cyclase"/>
</dbReference>
<gene>
    <name evidence="10" type="ORF">SAMN05444374_103275</name>
</gene>
<dbReference type="GO" id="GO:0005886">
    <property type="term" value="C:plasma membrane"/>
    <property type="evidence" value="ECO:0007669"/>
    <property type="project" value="UniProtKB-SubCell"/>
</dbReference>
<evidence type="ECO:0000256" key="1">
    <source>
        <dbReference type="ARBA" id="ARBA00004651"/>
    </source>
</evidence>
<comment type="subcellular location">
    <subcellularLocation>
        <location evidence="1">Cell membrane</location>
        <topology evidence="1">Multi-pass membrane protein</topology>
    </subcellularLocation>
</comment>
<dbReference type="GO" id="GO:0004016">
    <property type="term" value="F:adenylate cyclase activity"/>
    <property type="evidence" value="ECO:0007669"/>
    <property type="project" value="UniProtKB-ARBA"/>
</dbReference>
<dbReference type="EMBL" id="FOJN01000003">
    <property type="protein sequence ID" value="SFA45468.1"/>
    <property type="molecule type" value="Genomic_DNA"/>
</dbReference>
<evidence type="ECO:0000259" key="8">
    <source>
        <dbReference type="PROSITE" id="PS50125"/>
    </source>
</evidence>
<evidence type="ECO:0000256" key="7">
    <source>
        <dbReference type="SAM" id="Phobius"/>
    </source>
</evidence>
<feature type="transmembrane region" description="Helical" evidence="7">
    <location>
        <begin position="140"/>
        <end position="163"/>
    </location>
</feature>
<evidence type="ECO:0000313" key="10">
    <source>
        <dbReference type="EMBL" id="SFA45468.1"/>
    </source>
</evidence>
<dbReference type="Gene3D" id="3.30.70.1230">
    <property type="entry name" value="Nucleotide cyclase"/>
    <property type="match status" value="1"/>
</dbReference>
<dbReference type="InterPro" id="IPR050697">
    <property type="entry name" value="Adenylyl/Guanylyl_Cyclase_3/4"/>
</dbReference>
<dbReference type="PROSITE" id="PS50125">
    <property type="entry name" value="GUANYLATE_CYCLASE_2"/>
    <property type="match status" value="1"/>
</dbReference>
<name>A0A1I0T0Z9_9NOCA</name>
<organism evidence="10 11">
    <name type="scientific">Rhodococcoides kroppenstedtii</name>
    <dbReference type="NCBI Taxonomy" id="293050"/>
    <lineage>
        <taxon>Bacteria</taxon>
        <taxon>Bacillati</taxon>
        <taxon>Actinomycetota</taxon>
        <taxon>Actinomycetes</taxon>
        <taxon>Mycobacteriales</taxon>
        <taxon>Nocardiaceae</taxon>
        <taxon>Rhodococcoides</taxon>
    </lineage>
</organism>
<reference evidence="10 11" key="1">
    <citation type="submission" date="2016-10" db="EMBL/GenBank/DDBJ databases">
        <authorList>
            <person name="de Groot N.N."/>
        </authorList>
    </citation>
    <scope>NUCLEOTIDE SEQUENCE [LARGE SCALE GENOMIC DNA]</scope>
    <source>
        <strain evidence="10 11">DSM 44908</strain>
    </source>
</reference>
<dbReference type="PANTHER" id="PTHR43081:SF17">
    <property type="entry name" value="BLL5647 PROTEIN"/>
    <property type="match status" value="1"/>
</dbReference>
<protein>
    <submittedName>
        <fullName evidence="10">Adenylate cyclase</fullName>
    </submittedName>
</protein>
<dbReference type="RefSeq" id="WP_170851459.1">
    <property type="nucleotide sequence ID" value="NZ_FOJN01000003.1"/>
</dbReference>
<keyword evidence="5 7" id="KW-1133">Transmembrane helix</keyword>
<comment type="similarity">
    <text evidence="2">Belongs to the adenylyl cyclase class-3 family.</text>
</comment>
<dbReference type="Gene3D" id="6.10.340.10">
    <property type="match status" value="1"/>
</dbReference>
<feature type="domain" description="HAMP" evidence="9">
    <location>
        <begin position="250"/>
        <end position="302"/>
    </location>
</feature>
<feature type="transmembrane region" description="Helical" evidence="7">
    <location>
        <begin position="63"/>
        <end position="84"/>
    </location>
</feature>
<dbReference type="SUPFAM" id="SSF55073">
    <property type="entry name" value="Nucleotide cyclase"/>
    <property type="match status" value="1"/>
</dbReference>
<proteinExistence type="inferred from homology"/>